<dbReference type="OrthoDB" id="6078621at2759"/>
<keyword evidence="1" id="KW-0863">Zinc-finger</keyword>
<gene>
    <name evidence="4" type="ORF">MCOR_5835</name>
</gene>
<dbReference type="GO" id="GO:0008270">
    <property type="term" value="F:zinc ion binding"/>
    <property type="evidence" value="ECO:0007669"/>
    <property type="project" value="UniProtKB-KW"/>
</dbReference>
<evidence type="ECO:0000259" key="3">
    <source>
        <dbReference type="PROSITE" id="PS50119"/>
    </source>
</evidence>
<dbReference type="SUPFAM" id="SSF101898">
    <property type="entry name" value="NHL repeat"/>
    <property type="match status" value="1"/>
</dbReference>
<evidence type="ECO:0000313" key="4">
    <source>
        <dbReference type="EMBL" id="CAC5365004.1"/>
    </source>
</evidence>
<dbReference type="Proteomes" id="UP000507470">
    <property type="component" value="Unassembled WGS sequence"/>
</dbReference>
<dbReference type="CDD" id="cd19776">
    <property type="entry name" value="Bbox2_TRIM25_C-IV"/>
    <property type="match status" value="1"/>
</dbReference>
<keyword evidence="2" id="KW-0175">Coiled coil</keyword>
<evidence type="ECO:0000313" key="5">
    <source>
        <dbReference type="Proteomes" id="UP000507470"/>
    </source>
</evidence>
<dbReference type="PANTHER" id="PTHR25462">
    <property type="entry name" value="BONUS, ISOFORM C-RELATED"/>
    <property type="match status" value="1"/>
</dbReference>
<keyword evidence="1" id="KW-0479">Metal-binding</keyword>
<dbReference type="Gene3D" id="2.130.10.10">
    <property type="entry name" value="YVTN repeat-like/Quinoprotein amine dehydrogenase"/>
    <property type="match status" value="1"/>
</dbReference>
<dbReference type="InterPro" id="IPR015943">
    <property type="entry name" value="WD40/YVTN_repeat-like_dom_sf"/>
</dbReference>
<dbReference type="Gene3D" id="3.30.160.60">
    <property type="entry name" value="Classic Zinc Finger"/>
    <property type="match status" value="1"/>
</dbReference>
<evidence type="ECO:0000256" key="2">
    <source>
        <dbReference type="SAM" id="Coils"/>
    </source>
</evidence>
<feature type="coiled-coil region" evidence="2">
    <location>
        <begin position="156"/>
        <end position="216"/>
    </location>
</feature>
<reference evidence="4 5" key="1">
    <citation type="submission" date="2020-06" db="EMBL/GenBank/DDBJ databases">
        <authorList>
            <person name="Li R."/>
            <person name="Bekaert M."/>
        </authorList>
    </citation>
    <scope>NUCLEOTIDE SEQUENCE [LARGE SCALE GENOMIC DNA]</scope>
    <source>
        <strain evidence="5">wild</strain>
    </source>
</reference>
<dbReference type="AlphaFoldDB" id="A0A6J8AC11"/>
<dbReference type="PANTHER" id="PTHR25462:SF296">
    <property type="entry name" value="MEIOTIC P26, ISOFORM F"/>
    <property type="match status" value="1"/>
</dbReference>
<feature type="domain" description="B box-type" evidence="3">
    <location>
        <begin position="4"/>
        <end position="54"/>
    </location>
</feature>
<sequence length="559" mass="63961">MASELTISCGSCRFKNITNNAKKWCTICKEGFCGECEQSHKFKNISINHKMISIEDYSQVQDITINLNCEIHGKKLDLYCKQHDIAVCVVCIPYEHKMCSSSDVISIEEASKNAKQSTALSDLERTISRTLDNVKHCINDQEIALKDVEKDERTIKKTISDTRMNLKNYLDELERKLLLNLKSTHLSCKTKNIEILHQLKQKEKELKKLREQTLQMKCFASDLQVFLGTYQLNKTIIDNFRFLKEEIRDCTNNRMELDLHHVISSLIKEVRQFGEIKVIETKASLQLKDAKIDQAQIQINKSMQNVRNISLQLKQKFDIKGSKEPITGCVIFSDDRIIITDGDGSGKLMEYNNSGKHIRNIPVYDKPYYLTAVDTDRIAVTYPSSKYLEIINTKNDNERKKVLCSNICRGISYQDQKLYVIIYQKGIVVMDLDGETLNTIHIDVLSVLNITTTSDRIYYTNRSNNAVHCCSMAGQEIWVFSDRSTSFPSGISVDNNQNVFVVGQYSNYLTLIQHDGKDSKVLLTDQDDIHHPKALFYSKEKNIICLGYKAGSVALYQAS</sequence>
<dbReference type="InterPro" id="IPR047153">
    <property type="entry name" value="TRIM45/56/19-like"/>
</dbReference>
<protein>
    <recommendedName>
        <fullName evidence="3">B box-type domain-containing protein</fullName>
    </recommendedName>
</protein>
<keyword evidence="5" id="KW-1185">Reference proteome</keyword>
<organism evidence="4 5">
    <name type="scientific">Mytilus coruscus</name>
    <name type="common">Sea mussel</name>
    <dbReference type="NCBI Taxonomy" id="42192"/>
    <lineage>
        <taxon>Eukaryota</taxon>
        <taxon>Metazoa</taxon>
        <taxon>Spiralia</taxon>
        <taxon>Lophotrochozoa</taxon>
        <taxon>Mollusca</taxon>
        <taxon>Bivalvia</taxon>
        <taxon>Autobranchia</taxon>
        <taxon>Pteriomorphia</taxon>
        <taxon>Mytilida</taxon>
        <taxon>Mytiloidea</taxon>
        <taxon>Mytilidae</taxon>
        <taxon>Mytilinae</taxon>
        <taxon>Mytilus</taxon>
    </lineage>
</organism>
<dbReference type="EMBL" id="CACVKT020001098">
    <property type="protein sequence ID" value="CAC5365004.1"/>
    <property type="molecule type" value="Genomic_DNA"/>
</dbReference>
<proteinExistence type="predicted"/>
<feature type="domain" description="B box-type" evidence="3">
    <location>
        <begin position="64"/>
        <end position="107"/>
    </location>
</feature>
<dbReference type="SUPFAM" id="SSF57845">
    <property type="entry name" value="B-box zinc-binding domain"/>
    <property type="match status" value="1"/>
</dbReference>
<name>A0A6J8AC11_MYTCO</name>
<accession>A0A6J8AC11</accession>
<dbReference type="PROSITE" id="PS50119">
    <property type="entry name" value="ZF_BBOX"/>
    <property type="match status" value="2"/>
</dbReference>
<evidence type="ECO:0000256" key="1">
    <source>
        <dbReference type="PROSITE-ProRule" id="PRU00024"/>
    </source>
</evidence>
<keyword evidence="1" id="KW-0862">Zinc</keyword>
<dbReference type="InterPro" id="IPR000315">
    <property type="entry name" value="Znf_B-box"/>
</dbReference>